<accession>A0ABW4IZL1</accession>
<gene>
    <name evidence="3" type="ORF">ACFSL4_25175</name>
</gene>
<keyword evidence="1" id="KW-1133">Transmembrane helix</keyword>
<evidence type="ECO:0000313" key="3">
    <source>
        <dbReference type="EMBL" id="MFD1661405.1"/>
    </source>
</evidence>
<name>A0ABW4IZL1_9ACTN</name>
<organism evidence="3 4">
    <name type="scientific">Streptomyces caeni</name>
    <dbReference type="NCBI Taxonomy" id="2307231"/>
    <lineage>
        <taxon>Bacteria</taxon>
        <taxon>Bacillati</taxon>
        <taxon>Actinomycetota</taxon>
        <taxon>Actinomycetes</taxon>
        <taxon>Kitasatosporales</taxon>
        <taxon>Streptomycetaceae</taxon>
        <taxon>Streptomyces</taxon>
    </lineage>
</organism>
<feature type="transmembrane region" description="Helical" evidence="1">
    <location>
        <begin position="12"/>
        <end position="34"/>
    </location>
</feature>
<evidence type="ECO:0000313" key="4">
    <source>
        <dbReference type="Proteomes" id="UP001597261"/>
    </source>
</evidence>
<evidence type="ECO:0000259" key="2">
    <source>
        <dbReference type="Pfam" id="PF19747"/>
    </source>
</evidence>
<dbReference type="EMBL" id="JBHUDX010000074">
    <property type="protein sequence ID" value="MFD1661405.1"/>
    <property type="molecule type" value="Genomic_DNA"/>
</dbReference>
<evidence type="ECO:0000256" key="1">
    <source>
        <dbReference type="SAM" id="Phobius"/>
    </source>
</evidence>
<dbReference type="Pfam" id="PF19747">
    <property type="entry name" value="DUF6234"/>
    <property type="match status" value="1"/>
</dbReference>
<feature type="domain" description="DUF6234" evidence="2">
    <location>
        <begin position="12"/>
        <end position="98"/>
    </location>
</feature>
<dbReference type="Proteomes" id="UP001597261">
    <property type="component" value="Unassembled WGS sequence"/>
</dbReference>
<dbReference type="RefSeq" id="WP_381087209.1">
    <property type="nucleotide sequence ID" value="NZ_JBHUDX010000074.1"/>
</dbReference>
<feature type="transmembrane region" description="Helical" evidence="1">
    <location>
        <begin position="83"/>
        <end position="101"/>
    </location>
</feature>
<proteinExistence type="predicted"/>
<dbReference type="InterPro" id="IPR046201">
    <property type="entry name" value="DUF6234"/>
</dbReference>
<protein>
    <submittedName>
        <fullName evidence="3">DUF6234 family protein</fullName>
    </submittedName>
</protein>
<feature type="transmembrane region" description="Helical" evidence="1">
    <location>
        <begin position="54"/>
        <end position="76"/>
    </location>
</feature>
<keyword evidence="1" id="KW-0472">Membrane</keyword>
<reference evidence="4" key="1">
    <citation type="journal article" date="2019" name="Int. J. Syst. Evol. Microbiol.">
        <title>The Global Catalogue of Microorganisms (GCM) 10K type strain sequencing project: providing services to taxonomists for standard genome sequencing and annotation.</title>
        <authorList>
            <consortium name="The Broad Institute Genomics Platform"/>
            <consortium name="The Broad Institute Genome Sequencing Center for Infectious Disease"/>
            <person name="Wu L."/>
            <person name="Ma J."/>
        </authorList>
    </citation>
    <scope>NUCLEOTIDE SEQUENCE [LARGE SCALE GENOMIC DNA]</scope>
    <source>
        <strain evidence="4">CGMCC 1.12470</strain>
    </source>
</reference>
<comment type="caution">
    <text evidence="3">The sequence shown here is derived from an EMBL/GenBank/DDBJ whole genome shotgun (WGS) entry which is preliminary data.</text>
</comment>
<sequence length="103" mass="10653">MRHGNGPSTAQQMGVSAALLLIDLMIIAWLWLRYGMTGWADSYDSDNPPGAPRVALQGMWVLAIGAVVTGGGLLALRWRIPGIVQLVVLGAGAALLASSAAGK</sequence>
<keyword evidence="4" id="KW-1185">Reference proteome</keyword>
<keyword evidence="1" id="KW-0812">Transmembrane</keyword>